<dbReference type="OrthoDB" id="194443at2759"/>
<gene>
    <name evidence="1" type="ORF">Glove_372g62</name>
</gene>
<organism evidence="1 2">
    <name type="scientific">Diversispora epigaea</name>
    <dbReference type="NCBI Taxonomy" id="1348612"/>
    <lineage>
        <taxon>Eukaryota</taxon>
        <taxon>Fungi</taxon>
        <taxon>Fungi incertae sedis</taxon>
        <taxon>Mucoromycota</taxon>
        <taxon>Glomeromycotina</taxon>
        <taxon>Glomeromycetes</taxon>
        <taxon>Diversisporales</taxon>
        <taxon>Diversisporaceae</taxon>
        <taxon>Diversispora</taxon>
    </lineage>
</organism>
<comment type="caution">
    <text evidence="1">The sequence shown here is derived from an EMBL/GenBank/DDBJ whole genome shotgun (WGS) entry which is preliminary data.</text>
</comment>
<keyword evidence="2" id="KW-1185">Reference proteome</keyword>
<protein>
    <submittedName>
        <fullName evidence="1">Uncharacterized protein</fullName>
    </submittedName>
</protein>
<sequence length="154" mass="18075">MSLDFSQDFPELNEDSASLETTLISILKRDDLKVKEIKIWDYIIKWEIAQNLTLPTIRKNGLQKIWALEITLQQCLLLIQYFHIPELFHPELPSRVNEQFLSIINKEHVTEPSSWIDRKSTIYSLTTIPYGFQLILGSRDGFYPKTFWTQLGCL</sequence>
<proteinExistence type="predicted"/>
<reference evidence="1 2" key="1">
    <citation type="submission" date="2018-08" db="EMBL/GenBank/DDBJ databases">
        <title>Genome and evolution of the arbuscular mycorrhizal fungus Diversispora epigaea (formerly Glomus versiforme) and its bacterial endosymbionts.</title>
        <authorList>
            <person name="Sun X."/>
            <person name="Fei Z."/>
            <person name="Harrison M."/>
        </authorList>
    </citation>
    <scope>NUCLEOTIDE SEQUENCE [LARGE SCALE GENOMIC DNA]</scope>
    <source>
        <strain evidence="1 2">IT104</strain>
    </source>
</reference>
<name>A0A397HA87_9GLOM</name>
<dbReference type="Proteomes" id="UP000266861">
    <property type="component" value="Unassembled WGS sequence"/>
</dbReference>
<accession>A0A397HA87</accession>
<evidence type="ECO:0000313" key="1">
    <source>
        <dbReference type="EMBL" id="RHZ58584.1"/>
    </source>
</evidence>
<dbReference type="AlphaFoldDB" id="A0A397HA87"/>
<evidence type="ECO:0000313" key="2">
    <source>
        <dbReference type="Proteomes" id="UP000266861"/>
    </source>
</evidence>
<dbReference type="EMBL" id="PQFF01000335">
    <property type="protein sequence ID" value="RHZ58584.1"/>
    <property type="molecule type" value="Genomic_DNA"/>
</dbReference>